<gene>
    <name evidence="1" type="ORF">TL16_g08228</name>
</gene>
<protein>
    <submittedName>
        <fullName evidence="1">Uncharacterized protein</fullName>
    </submittedName>
</protein>
<name>A0A9W7B199_9STRA</name>
<reference evidence="2" key="1">
    <citation type="journal article" date="2023" name="Commun. Biol.">
        <title>Genome analysis of Parmales, the sister group of diatoms, reveals the evolutionary specialization of diatoms from phago-mixotrophs to photoautotrophs.</title>
        <authorList>
            <person name="Ban H."/>
            <person name="Sato S."/>
            <person name="Yoshikawa S."/>
            <person name="Yamada K."/>
            <person name="Nakamura Y."/>
            <person name="Ichinomiya M."/>
            <person name="Sato N."/>
            <person name="Blanc-Mathieu R."/>
            <person name="Endo H."/>
            <person name="Kuwata A."/>
            <person name="Ogata H."/>
        </authorList>
    </citation>
    <scope>NUCLEOTIDE SEQUENCE [LARGE SCALE GENOMIC DNA]</scope>
</reference>
<evidence type="ECO:0000313" key="2">
    <source>
        <dbReference type="Proteomes" id="UP001162640"/>
    </source>
</evidence>
<organism evidence="1 2">
    <name type="scientific">Triparma laevis f. inornata</name>
    <dbReference type="NCBI Taxonomy" id="1714386"/>
    <lineage>
        <taxon>Eukaryota</taxon>
        <taxon>Sar</taxon>
        <taxon>Stramenopiles</taxon>
        <taxon>Ochrophyta</taxon>
        <taxon>Bolidophyceae</taxon>
        <taxon>Parmales</taxon>
        <taxon>Triparmaceae</taxon>
        <taxon>Triparma</taxon>
    </lineage>
</organism>
<accession>A0A9W7B199</accession>
<dbReference type="Proteomes" id="UP001162640">
    <property type="component" value="Unassembled WGS sequence"/>
</dbReference>
<evidence type="ECO:0000313" key="1">
    <source>
        <dbReference type="EMBL" id="GMH79695.1"/>
    </source>
</evidence>
<comment type="caution">
    <text evidence="1">The sequence shown here is derived from an EMBL/GenBank/DDBJ whole genome shotgun (WGS) entry which is preliminary data.</text>
</comment>
<dbReference type="AlphaFoldDB" id="A0A9W7B199"/>
<sequence>MNADLCSKRFKELFKINGKMVKRDNEQFNRLHELMLLESTLQTTLDDSLTELSIISGLIESGSKGLIENVRIVKEEIYYNKRVAEQEMKVLEGLVDRFEGWMGVEGFGGELDEEVSASERGA</sequence>
<dbReference type="EMBL" id="BLQM01000269">
    <property type="protein sequence ID" value="GMH79695.1"/>
    <property type="molecule type" value="Genomic_DNA"/>
</dbReference>
<proteinExistence type="predicted"/>